<feature type="active site" description="Proton acceptor; specific for D-alanine" evidence="5">
    <location>
        <position position="38"/>
    </location>
</feature>
<dbReference type="EC" id="5.1.1.1" evidence="5"/>
<dbReference type="Gene3D" id="3.20.20.10">
    <property type="entry name" value="Alanine racemase"/>
    <property type="match status" value="1"/>
</dbReference>
<feature type="binding site" evidence="5 7">
    <location>
        <position position="128"/>
    </location>
    <ligand>
        <name>substrate</name>
    </ligand>
</feature>
<sequence>MIQKSNSTVSVNLSTIGSNIETLSTHVQDNVRIMGVVKADAYGHGATEVAEYIQPQVDAFAVNDIEEGIELREHGISKPILVFAVPEKRFVTEYRVHNLTATVSAIEHFDWLPAGTSYHLNFDTGMGRLGFLPEQVETVAELVDNNADLFCTGVYSHLATADTAGSERVIRQYKLVKKIRSYLNQELTIHIANTGGTVFYDFDQFSMVRLGIGMYGYAPGDSVIEGIQPALTWKSRLVQVKKIQATDAISYGAEWQAPQDGYIGVIPVGYEDGIKRNLSGNLTVLIGGKRYDVVGNITMNFCMVYLRSDQYSVGEKVELLFQGNTAKEWAQKVGTIPYEILTSINPKIPRTYIS</sequence>
<dbReference type="GO" id="GO:0008784">
    <property type="term" value="F:alanine racemase activity"/>
    <property type="evidence" value="ECO:0007669"/>
    <property type="project" value="UniProtKB-UniRule"/>
</dbReference>
<dbReference type="InterPro" id="IPR009006">
    <property type="entry name" value="Ala_racemase/Decarboxylase_C"/>
</dbReference>
<evidence type="ECO:0000256" key="6">
    <source>
        <dbReference type="PIRSR" id="PIRSR600821-50"/>
    </source>
</evidence>
<evidence type="ECO:0000313" key="10">
    <source>
        <dbReference type="Proteomes" id="UP000479132"/>
    </source>
</evidence>
<dbReference type="NCBIfam" id="TIGR00492">
    <property type="entry name" value="alr"/>
    <property type="match status" value="1"/>
</dbReference>
<dbReference type="Proteomes" id="UP000479132">
    <property type="component" value="Unassembled WGS sequence"/>
</dbReference>
<feature type="domain" description="Alanine racemase C-terminal" evidence="8">
    <location>
        <begin position="230"/>
        <end position="353"/>
    </location>
</feature>
<evidence type="ECO:0000256" key="4">
    <source>
        <dbReference type="ARBA" id="ARBA00023235"/>
    </source>
</evidence>
<dbReference type="PRINTS" id="PR00992">
    <property type="entry name" value="ALARACEMASE"/>
</dbReference>
<dbReference type="InterPro" id="IPR001608">
    <property type="entry name" value="Ala_racemase_N"/>
</dbReference>
<dbReference type="InterPro" id="IPR020622">
    <property type="entry name" value="Ala_racemase_pyridoxalP-BS"/>
</dbReference>
<dbReference type="CDD" id="cd00430">
    <property type="entry name" value="PLPDE_III_AR"/>
    <property type="match status" value="1"/>
</dbReference>
<reference evidence="9 10" key="1">
    <citation type="submission" date="2020-02" db="EMBL/GenBank/DDBJ databases">
        <title>Aliifodinibius halophilus 2W32, complete genome.</title>
        <authorList>
            <person name="Li Y."/>
            <person name="Wu S."/>
        </authorList>
    </citation>
    <scope>NUCLEOTIDE SEQUENCE [LARGE SCALE GENOMIC DNA]</scope>
    <source>
        <strain evidence="9 10">2W32</strain>
    </source>
</reference>
<dbReference type="HAMAP" id="MF_01201">
    <property type="entry name" value="Ala_racemase"/>
    <property type="match status" value="1"/>
</dbReference>
<comment type="caution">
    <text evidence="9">The sequence shown here is derived from an EMBL/GenBank/DDBJ whole genome shotgun (WGS) entry which is preliminary data.</text>
</comment>
<keyword evidence="4 5" id="KW-0413">Isomerase</keyword>
<dbReference type="EMBL" id="JAALLS010000005">
    <property type="protein sequence ID" value="NGP87860.1"/>
    <property type="molecule type" value="Genomic_DNA"/>
</dbReference>
<dbReference type="SMART" id="SM01005">
    <property type="entry name" value="Ala_racemase_C"/>
    <property type="match status" value="1"/>
</dbReference>
<name>A0A6M1TGS9_9BACT</name>
<dbReference type="FunFam" id="3.20.20.10:FF:000002">
    <property type="entry name" value="Alanine racemase"/>
    <property type="match status" value="1"/>
</dbReference>
<evidence type="ECO:0000259" key="8">
    <source>
        <dbReference type="SMART" id="SM01005"/>
    </source>
</evidence>
<dbReference type="GO" id="GO:0030170">
    <property type="term" value="F:pyridoxal phosphate binding"/>
    <property type="evidence" value="ECO:0007669"/>
    <property type="project" value="UniProtKB-UniRule"/>
</dbReference>
<dbReference type="SUPFAM" id="SSF51419">
    <property type="entry name" value="PLP-binding barrel"/>
    <property type="match status" value="1"/>
</dbReference>
<feature type="binding site" evidence="5 7">
    <location>
        <position position="299"/>
    </location>
    <ligand>
        <name>substrate</name>
    </ligand>
</feature>
<dbReference type="AlphaFoldDB" id="A0A6M1TGS9"/>
<comment type="pathway">
    <text evidence="5">Amino-acid biosynthesis; D-alanine biosynthesis; D-alanine from L-alanine: step 1/1.</text>
</comment>
<protein>
    <recommendedName>
        <fullName evidence="5">Alanine racemase</fullName>
        <ecNumber evidence="5">5.1.1.1</ecNumber>
    </recommendedName>
</protein>
<comment type="similarity">
    <text evidence="5">Belongs to the alanine racemase family.</text>
</comment>
<feature type="modified residue" description="N6-(pyridoxal phosphate)lysine" evidence="5 6">
    <location>
        <position position="38"/>
    </location>
</feature>
<accession>A0A6M1TGS9</accession>
<keyword evidence="10" id="KW-1185">Reference proteome</keyword>
<dbReference type="SUPFAM" id="SSF50621">
    <property type="entry name" value="Alanine racemase C-terminal domain-like"/>
    <property type="match status" value="1"/>
</dbReference>
<keyword evidence="3 5" id="KW-0663">Pyridoxal phosphate</keyword>
<dbReference type="PROSITE" id="PS00395">
    <property type="entry name" value="ALANINE_RACEMASE"/>
    <property type="match status" value="1"/>
</dbReference>
<dbReference type="GO" id="GO:0030632">
    <property type="term" value="P:D-alanine biosynthetic process"/>
    <property type="evidence" value="ECO:0007669"/>
    <property type="project" value="UniProtKB-UniRule"/>
</dbReference>
<organism evidence="9 10">
    <name type="scientific">Fodinibius halophilus</name>
    <dbReference type="NCBI Taxonomy" id="1736908"/>
    <lineage>
        <taxon>Bacteria</taxon>
        <taxon>Pseudomonadati</taxon>
        <taxon>Balneolota</taxon>
        <taxon>Balneolia</taxon>
        <taxon>Balneolales</taxon>
        <taxon>Balneolaceae</taxon>
        <taxon>Fodinibius</taxon>
    </lineage>
</organism>
<comment type="cofactor">
    <cofactor evidence="2 5 6">
        <name>pyridoxal 5'-phosphate</name>
        <dbReference type="ChEBI" id="CHEBI:597326"/>
    </cofactor>
</comment>
<evidence type="ECO:0000256" key="3">
    <source>
        <dbReference type="ARBA" id="ARBA00022898"/>
    </source>
</evidence>
<comment type="catalytic activity">
    <reaction evidence="1 5">
        <text>L-alanine = D-alanine</text>
        <dbReference type="Rhea" id="RHEA:20249"/>
        <dbReference type="ChEBI" id="CHEBI:57416"/>
        <dbReference type="ChEBI" id="CHEBI:57972"/>
        <dbReference type="EC" id="5.1.1.1"/>
    </reaction>
</comment>
<dbReference type="Pfam" id="PF01168">
    <property type="entry name" value="Ala_racemase_N"/>
    <property type="match status" value="1"/>
</dbReference>
<evidence type="ECO:0000256" key="1">
    <source>
        <dbReference type="ARBA" id="ARBA00000316"/>
    </source>
</evidence>
<dbReference type="InterPro" id="IPR000821">
    <property type="entry name" value="Ala_racemase"/>
</dbReference>
<comment type="function">
    <text evidence="5">Catalyzes the interconversion of L-alanine and D-alanine. May also act on other amino acids.</text>
</comment>
<evidence type="ECO:0000313" key="9">
    <source>
        <dbReference type="EMBL" id="NGP87860.1"/>
    </source>
</evidence>
<dbReference type="PANTHER" id="PTHR30511">
    <property type="entry name" value="ALANINE RACEMASE"/>
    <property type="match status" value="1"/>
</dbReference>
<dbReference type="RefSeq" id="WP_165267000.1">
    <property type="nucleotide sequence ID" value="NZ_JAALLS010000005.1"/>
</dbReference>
<evidence type="ECO:0000256" key="2">
    <source>
        <dbReference type="ARBA" id="ARBA00001933"/>
    </source>
</evidence>
<dbReference type="PANTHER" id="PTHR30511:SF0">
    <property type="entry name" value="ALANINE RACEMASE, CATABOLIC-RELATED"/>
    <property type="match status" value="1"/>
</dbReference>
<dbReference type="InterPro" id="IPR011079">
    <property type="entry name" value="Ala_racemase_C"/>
</dbReference>
<feature type="active site" description="Proton acceptor; specific for L-alanine" evidence="5">
    <location>
        <position position="251"/>
    </location>
</feature>
<dbReference type="Gene3D" id="2.40.37.10">
    <property type="entry name" value="Lyase, Ornithine Decarboxylase, Chain A, domain 1"/>
    <property type="match status" value="1"/>
</dbReference>
<dbReference type="GO" id="GO:0005829">
    <property type="term" value="C:cytosol"/>
    <property type="evidence" value="ECO:0007669"/>
    <property type="project" value="TreeGrafter"/>
</dbReference>
<dbReference type="Pfam" id="PF00842">
    <property type="entry name" value="Ala_racemase_C"/>
    <property type="match status" value="1"/>
</dbReference>
<dbReference type="InterPro" id="IPR029066">
    <property type="entry name" value="PLP-binding_barrel"/>
</dbReference>
<evidence type="ECO:0000256" key="5">
    <source>
        <dbReference type="HAMAP-Rule" id="MF_01201"/>
    </source>
</evidence>
<dbReference type="UniPathway" id="UPA00042">
    <property type="reaction ID" value="UER00497"/>
</dbReference>
<proteinExistence type="inferred from homology"/>
<gene>
    <name evidence="9" type="primary">alr</name>
    <name evidence="9" type="ORF">G3569_05815</name>
</gene>
<evidence type="ECO:0000256" key="7">
    <source>
        <dbReference type="PIRSR" id="PIRSR600821-52"/>
    </source>
</evidence>